<keyword evidence="2" id="KW-1185">Reference proteome</keyword>
<evidence type="ECO:0000313" key="2">
    <source>
        <dbReference type="Proteomes" id="UP001157186"/>
    </source>
</evidence>
<name>A0ABQ6GWI3_9GAMM</name>
<evidence type="ECO:0008006" key="3">
    <source>
        <dbReference type="Google" id="ProtNLM"/>
    </source>
</evidence>
<comment type="caution">
    <text evidence="1">The sequence shown here is derived from an EMBL/GenBank/DDBJ whole genome shotgun (WGS) entry which is preliminary data.</text>
</comment>
<organism evidence="1 2">
    <name type="scientific">Thalassotalea insulae</name>
    <dbReference type="NCBI Taxonomy" id="2056778"/>
    <lineage>
        <taxon>Bacteria</taxon>
        <taxon>Pseudomonadati</taxon>
        <taxon>Pseudomonadota</taxon>
        <taxon>Gammaproteobacteria</taxon>
        <taxon>Alteromonadales</taxon>
        <taxon>Colwelliaceae</taxon>
        <taxon>Thalassotalea</taxon>
    </lineage>
</organism>
<gene>
    <name evidence="1" type="ORF">tinsulaeT_36460</name>
</gene>
<accession>A0ABQ6GWI3</accession>
<sequence length="273" mass="30156">MTNKANTQYWDQRNTRIFSSVGHWQGGEDVIIEGHSLMNDLMINASLMQVNILNATGKLVARNVADWVETNFMGLSYPDSRIWCNQISAYAGDTKTSVVAAASAAILGADSRAYGGGQTTQSSMTFLQVAYEDYTHGASFAQILQKARIINGKPMIIGFARPIDKDDERLQPYKDSQLRLGLEMGKYLKFAFELSDYLFEHFGLSINSGGYAAAFLLDQGFTPEEGYKIKAFAVIGGAIACYRDLEHSPANSFLPMKCQDIDYIGVAPRELPQ</sequence>
<dbReference type="RefSeq" id="WP_284246285.1">
    <property type="nucleotide sequence ID" value="NZ_BSST01000001.1"/>
</dbReference>
<evidence type="ECO:0000313" key="1">
    <source>
        <dbReference type="EMBL" id="GLX80306.1"/>
    </source>
</evidence>
<reference evidence="1 2" key="1">
    <citation type="submission" date="2023-03" db="EMBL/GenBank/DDBJ databases">
        <title>Draft genome sequence of Thalassotalea insulae KCTC 62186T.</title>
        <authorList>
            <person name="Sawabe T."/>
        </authorList>
    </citation>
    <scope>NUCLEOTIDE SEQUENCE [LARGE SCALE GENOMIC DNA]</scope>
    <source>
        <strain evidence="1 2">KCTC 62186</strain>
    </source>
</reference>
<dbReference type="EMBL" id="BSST01000001">
    <property type="protein sequence ID" value="GLX80306.1"/>
    <property type="molecule type" value="Genomic_DNA"/>
</dbReference>
<dbReference type="Proteomes" id="UP001157186">
    <property type="component" value="Unassembled WGS sequence"/>
</dbReference>
<protein>
    <recommendedName>
        <fullName evidence="3">Citrate synthase (unknown stereospecificity)</fullName>
    </recommendedName>
</protein>
<proteinExistence type="predicted"/>